<keyword evidence="2" id="KW-1185">Reference proteome</keyword>
<protein>
    <submittedName>
        <fullName evidence="1">Protoporphyrinogen oxidase HemJ</fullName>
    </submittedName>
</protein>
<evidence type="ECO:0000313" key="1">
    <source>
        <dbReference type="EMBL" id="WAJ28654.1"/>
    </source>
</evidence>
<name>A0ACD4NPE1_9HYPH</name>
<organism evidence="1 2">
    <name type="scientific">Antarcticirhabdus aurantiaca</name>
    <dbReference type="NCBI Taxonomy" id="2606717"/>
    <lineage>
        <taxon>Bacteria</taxon>
        <taxon>Pseudomonadati</taxon>
        <taxon>Pseudomonadota</taxon>
        <taxon>Alphaproteobacteria</taxon>
        <taxon>Hyphomicrobiales</taxon>
        <taxon>Aurantimonadaceae</taxon>
        <taxon>Antarcticirhabdus</taxon>
    </lineage>
</organism>
<reference evidence="1" key="1">
    <citation type="submission" date="2022-11" db="EMBL/GenBank/DDBJ databases">
        <title>beta-Carotene-producing bacterium, Jeongeuplla avenae sp. nov., alleviates the salt stress of Arabidopsis seedlings.</title>
        <authorList>
            <person name="Jiang L."/>
            <person name="Lee J."/>
        </authorList>
    </citation>
    <scope>NUCLEOTIDE SEQUENCE</scope>
    <source>
        <strain evidence="1">DY_R2A_6</strain>
    </source>
</reference>
<gene>
    <name evidence="1" type="primary">hemJ</name>
    <name evidence="1" type="ORF">OXU80_28310</name>
</gene>
<accession>A0ACD4NPE1</accession>
<evidence type="ECO:0000313" key="2">
    <source>
        <dbReference type="Proteomes" id="UP001163223"/>
    </source>
</evidence>
<proteinExistence type="predicted"/>
<dbReference type="EMBL" id="CP113520">
    <property type="protein sequence ID" value="WAJ28654.1"/>
    <property type="molecule type" value="Genomic_DNA"/>
</dbReference>
<dbReference type="Proteomes" id="UP001163223">
    <property type="component" value="Chromosome"/>
</dbReference>
<sequence length="175" mass="19536">MSRTASPSAKPDRSGMILGVVLLVLAVGLFLTPVEAQLWVKSLHILAVIAWMAGMLYLPRLFVYHAGTRPGSAESELFKVMERRLLKAIINPAMAVTWLAGLWLAWNVFAFQGGWLHAKIFLVLLLSGLHGYLSASLKRFARDERSKPSRHWRIVNEVPTVLLVLIVILVVVKPF</sequence>